<dbReference type="PANTHER" id="PTHR43272:SF33">
    <property type="entry name" value="AMP-BINDING DOMAIN-CONTAINING PROTEIN-RELATED"/>
    <property type="match status" value="1"/>
</dbReference>
<evidence type="ECO:0000259" key="8">
    <source>
        <dbReference type="Pfam" id="PF00501"/>
    </source>
</evidence>
<gene>
    <name evidence="9" type="ORF">CEUSTIGMA_g8770.t1</name>
</gene>
<protein>
    <recommendedName>
        <fullName evidence="6 7">Long-chain-fatty-acid--CoA ligase</fullName>
        <ecNumber evidence="6 7">6.2.1.3</ecNumber>
    </recommendedName>
</protein>
<dbReference type="PANTHER" id="PTHR43272">
    <property type="entry name" value="LONG-CHAIN-FATTY-ACID--COA LIGASE"/>
    <property type="match status" value="1"/>
</dbReference>
<dbReference type="InterPro" id="IPR042099">
    <property type="entry name" value="ANL_N_sf"/>
</dbReference>
<dbReference type="GO" id="GO:0016020">
    <property type="term" value="C:membrane"/>
    <property type="evidence" value="ECO:0007669"/>
    <property type="project" value="TreeGrafter"/>
</dbReference>
<evidence type="ECO:0000256" key="6">
    <source>
        <dbReference type="ARBA" id="ARBA00026121"/>
    </source>
</evidence>
<evidence type="ECO:0000256" key="4">
    <source>
        <dbReference type="ARBA" id="ARBA00022832"/>
    </source>
</evidence>
<dbReference type="PROSITE" id="PS00455">
    <property type="entry name" value="AMP_BINDING"/>
    <property type="match status" value="1"/>
</dbReference>
<dbReference type="GO" id="GO:0005524">
    <property type="term" value="F:ATP binding"/>
    <property type="evidence" value="ECO:0007669"/>
    <property type="project" value="UniProtKB-KW"/>
</dbReference>
<keyword evidence="2 7" id="KW-0436">Ligase</keyword>
<dbReference type="EC" id="6.2.1.3" evidence="6 7"/>
<dbReference type="GO" id="GO:0004467">
    <property type="term" value="F:long-chain fatty acid-CoA ligase activity"/>
    <property type="evidence" value="ECO:0007669"/>
    <property type="project" value="UniProtKB-EC"/>
</dbReference>
<dbReference type="Proteomes" id="UP000232323">
    <property type="component" value="Unassembled WGS sequence"/>
</dbReference>
<dbReference type="InterPro" id="IPR045311">
    <property type="entry name" value="LC-FACS_euk"/>
</dbReference>
<dbReference type="STRING" id="1157962.A0A250XEI8"/>
<dbReference type="SUPFAM" id="SSF56801">
    <property type="entry name" value="Acetyl-CoA synthetase-like"/>
    <property type="match status" value="1"/>
</dbReference>
<evidence type="ECO:0000256" key="7">
    <source>
        <dbReference type="RuleBase" id="RU369030"/>
    </source>
</evidence>
<dbReference type="OrthoDB" id="1700726at2759"/>
<dbReference type="InterPro" id="IPR020845">
    <property type="entry name" value="AMP-binding_CS"/>
</dbReference>
<dbReference type="InterPro" id="IPR000873">
    <property type="entry name" value="AMP-dep_synth/lig_dom"/>
</dbReference>
<evidence type="ECO:0000256" key="5">
    <source>
        <dbReference type="ARBA" id="ARBA00022840"/>
    </source>
</evidence>
<accession>A0A250XEI8</accession>
<evidence type="ECO:0000256" key="2">
    <source>
        <dbReference type="ARBA" id="ARBA00022598"/>
    </source>
</evidence>
<dbReference type="EMBL" id="BEGY01000064">
    <property type="protein sequence ID" value="GAX81339.1"/>
    <property type="molecule type" value="Genomic_DNA"/>
</dbReference>
<keyword evidence="4 7" id="KW-0276">Fatty acid metabolism</keyword>
<evidence type="ECO:0000313" key="9">
    <source>
        <dbReference type="EMBL" id="GAX81339.1"/>
    </source>
</evidence>
<comment type="similarity">
    <text evidence="1 7">Belongs to the ATP-dependent AMP-binding enzyme family.</text>
</comment>
<sequence length="700" mass="77192">MDSRAGDRITVMSKQLVSASEIMKDAQISLSPTSATMMPGQSADLYSVVLPEKLAADGHWAVRRSIISPYKLVSSFAAPDEHIRTLYDNWETSVSRYPHGPSLGTRKRDDKGKLGPYSWMTYAQSGEVRSSLGSGLIQLGLHPKSAVGLYSVNCKEWVLLDKAAHAYSMTSVPLYDTLAPDAVEYICNHAELSCVGCSAQVLPVFISCLPRCKTVRVVIVWGVTNGRLPDAPAGSNIRILSFDQLESLGKRHPRPHIPPKPSDTAVLCYTSGTTGVPKGAVLTHANLIAVAAGTAAVLEGIWNPGDRHICYLPLAHVYERINLIMCIHVGIAIGFYSGNVQELLEDVLVLKPHIFPSVPRMWNRVYDRVMSTIRTGSPIARMLFDRAFAYKKACLLRGDPAGGRWGAFYDRLVFSKLKARLGGEVKLLVTGASPISDEVMMFLRVCFGARVIEGYGMTETSCTIAFTRLDDFTTGHVGAPLPSCEVKLMDVPEMSYLNSDKPYPRGEVCVRGPGVFQGYFKDEAQTRECLDEDGWMHTGDIGCWIDGGRLKIIDRKKNIFKLSQGEYIAPEKIENVYTRSPFLQQCFVYGDSLKPQLVAVAVPDPEVLVPWAKERGLPTDLPGLCRDAAVNAAIMKSMHEEGRVAKLKGFEQVQALYLIPEPFTVENGLMTPTFKIKRNVVKDMFLKDIEAMYACLPKSE</sequence>
<dbReference type="CDD" id="cd05927">
    <property type="entry name" value="LC-FACS_euk"/>
    <property type="match status" value="1"/>
</dbReference>
<keyword evidence="7" id="KW-0443">Lipid metabolism</keyword>
<dbReference type="Gene3D" id="3.40.50.12780">
    <property type="entry name" value="N-terminal domain of ligase-like"/>
    <property type="match status" value="1"/>
</dbReference>
<reference evidence="9 10" key="1">
    <citation type="submission" date="2017-08" db="EMBL/GenBank/DDBJ databases">
        <title>Acidophilic green algal genome provides insights into adaptation to an acidic environment.</title>
        <authorList>
            <person name="Hirooka S."/>
            <person name="Hirose Y."/>
            <person name="Kanesaki Y."/>
            <person name="Higuchi S."/>
            <person name="Fujiwara T."/>
            <person name="Onuma R."/>
            <person name="Era A."/>
            <person name="Ohbayashi R."/>
            <person name="Uzuka A."/>
            <person name="Nozaki H."/>
            <person name="Yoshikawa H."/>
            <person name="Miyagishima S.Y."/>
        </authorList>
    </citation>
    <scope>NUCLEOTIDE SEQUENCE [LARGE SCALE GENOMIC DNA]</scope>
    <source>
        <strain evidence="9 10">NIES-2499</strain>
    </source>
</reference>
<dbReference type="AlphaFoldDB" id="A0A250XEI8"/>
<comment type="function">
    <text evidence="7">Catalyzes the conversion of long-chain fatty acids to their active form acyl-CoAs for both synthesis of cellular lipids, and degradation via beta-oxidation.</text>
</comment>
<comment type="catalytic activity">
    <reaction evidence="7">
        <text>a long-chain fatty acid + ATP + CoA = a long-chain fatty acyl-CoA + AMP + diphosphate</text>
        <dbReference type="Rhea" id="RHEA:15421"/>
        <dbReference type="ChEBI" id="CHEBI:30616"/>
        <dbReference type="ChEBI" id="CHEBI:33019"/>
        <dbReference type="ChEBI" id="CHEBI:57287"/>
        <dbReference type="ChEBI" id="CHEBI:57560"/>
        <dbReference type="ChEBI" id="CHEBI:83139"/>
        <dbReference type="ChEBI" id="CHEBI:456215"/>
        <dbReference type="EC" id="6.2.1.3"/>
    </reaction>
</comment>
<keyword evidence="10" id="KW-1185">Reference proteome</keyword>
<feature type="domain" description="AMP-dependent synthetase/ligase" evidence="8">
    <location>
        <begin position="111"/>
        <end position="520"/>
    </location>
</feature>
<keyword evidence="3 7" id="KW-0547">Nucleotide-binding</keyword>
<organism evidence="9 10">
    <name type="scientific">Chlamydomonas eustigma</name>
    <dbReference type="NCBI Taxonomy" id="1157962"/>
    <lineage>
        <taxon>Eukaryota</taxon>
        <taxon>Viridiplantae</taxon>
        <taxon>Chlorophyta</taxon>
        <taxon>core chlorophytes</taxon>
        <taxon>Chlorophyceae</taxon>
        <taxon>CS clade</taxon>
        <taxon>Chlamydomonadales</taxon>
        <taxon>Chlamydomonadaceae</taxon>
        <taxon>Chlamydomonas</taxon>
    </lineage>
</organism>
<proteinExistence type="inferred from homology"/>
<evidence type="ECO:0000313" key="10">
    <source>
        <dbReference type="Proteomes" id="UP000232323"/>
    </source>
</evidence>
<name>A0A250XEI8_9CHLO</name>
<keyword evidence="5 7" id="KW-0067">ATP-binding</keyword>
<evidence type="ECO:0000256" key="1">
    <source>
        <dbReference type="ARBA" id="ARBA00006432"/>
    </source>
</evidence>
<comment type="caution">
    <text evidence="9">The sequence shown here is derived from an EMBL/GenBank/DDBJ whole genome shotgun (WGS) entry which is preliminary data.</text>
</comment>
<evidence type="ECO:0000256" key="3">
    <source>
        <dbReference type="ARBA" id="ARBA00022741"/>
    </source>
</evidence>
<dbReference type="Pfam" id="PF00501">
    <property type="entry name" value="AMP-binding"/>
    <property type="match status" value="1"/>
</dbReference>
<dbReference type="GO" id="GO:0005783">
    <property type="term" value="C:endoplasmic reticulum"/>
    <property type="evidence" value="ECO:0007669"/>
    <property type="project" value="TreeGrafter"/>
</dbReference>